<protein>
    <recommendedName>
        <fullName evidence="5">Tetratricopeptide repeat protein</fullName>
    </recommendedName>
</protein>
<feature type="repeat" description="TPR" evidence="1">
    <location>
        <begin position="210"/>
        <end position="243"/>
    </location>
</feature>
<feature type="signal peptide" evidence="2">
    <location>
        <begin position="1"/>
        <end position="39"/>
    </location>
</feature>
<dbReference type="Gene3D" id="1.25.40.10">
    <property type="entry name" value="Tetratricopeptide repeat domain"/>
    <property type="match status" value="1"/>
</dbReference>
<evidence type="ECO:0000313" key="3">
    <source>
        <dbReference type="EMBL" id="MFC0047274.1"/>
    </source>
</evidence>
<reference evidence="3 4" key="1">
    <citation type="submission" date="2024-09" db="EMBL/GenBank/DDBJ databases">
        <authorList>
            <person name="Sun Q."/>
            <person name="Mori K."/>
        </authorList>
    </citation>
    <scope>NUCLEOTIDE SEQUENCE [LARGE SCALE GENOMIC DNA]</scope>
    <source>
        <strain evidence="3 4">KCTC 23315</strain>
    </source>
</reference>
<dbReference type="Proteomes" id="UP001589813">
    <property type="component" value="Unassembled WGS sequence"/>
</dbReference>
<keyword evidence="1" id="KW-0802">TPR repeat</keyword>
<name>A0ABV6BA65_9GAMM</name>
<gene>
    <name evidence="3" type="ORF">ACFFJP_03090</name>
</gene>
<dbReference type="PROSITE" id="PS50005">
    <property type="entry name" value="TPR"/>
    <property type="match status" value="1"/>
</dbReference>
<dbReference type="InterPro" id="IPR011990">
    <property type="entry name" value="TPR-like_helical_dom_sf"/>
</dbReference>
<evidence type="ECO:0000313" key="4">
    <source>
        <dbReference type="Proteomes" id="UP001589813"/>
    </source>
</evidence>
<feature type="chain" id="PRO_5045336700" description="Tetratricopeptide repeat protein" evidence="2">
    <location>
        <begin position="40"/>
        <end position="253"/>
    </location>
</feature>
<keyword evidence="2" id="KW-0732">Signal</keyword>
<evidence type="ECO:0008006" key="5">
    <source>
        <dbReference type="Google" id="ProtNLM"/>
    </source>
</evidence>
<accession>A0ABV6BA65</accession>
<dbReference type="SUPFAM" id="SSF48452">
    <property type="entry name" value="TPR-like"/>
    <property type="match status" value="1"/>
</dbReference>
<dbReference type="InterPro" id="IPR019734">
    <property type="entry name" value="TPR_rpt"/>
</dbReference>
<comment type="caution">
    <text evidence="3">The sequence shown here is derived from an EMBL/GenBank/DDBJ whole genome shotgun (WGS) entry which is preliminary data.</text>
</comment>
<proteinExistence type="predicted"/>
<dbReference type="RefSeq" id="WP_377240411.1">
    <property type="nucleotide sequence ID" value="NZ_JBHLXP010000001.1"/>
</dbReference>
<keyword evidence="4" id="KW-1185">Reference proteome</keyword>
<evidence type="ECO:0000256" key="2">
    <source>
        <dbReference type="SAM" id="SignalP"/>
    </source>
</evidence>
<evidence type="ECO:0000256" key="1">
    <source>
        <dbReference type="PROSITE-ProRule" id="PRU00339"/>
    </source>
</evidence>
<sequence>MTSTTHTASTHYSSTHALRLTLRSVFLLGALAVSQLAPAAETVTEQLSAIDLASQQLDIQALQQFSQQAQDDYQFAYAQYRLAVTASVRADEAVLKPALSAAAERLEQLVASEPAPTLKAEALALLALTRGMQAGYYPIKGMYYGQQSGKALDAATALQPQNPRVTLAAAILAYQTPTLFGGDKKAALSHTNAAISAFAAPCQDICWGEAEAYVWRGLAKKEAGDLSGAKADWQQALQLAPDYGWAKKLLQGA</sequence>
<dbReference type="EMBL" id="JBHLXP010000001">
    <property type="protein sequence ID" value="MFC0047274.1"/>
    <property type="molecule type" value="Genomic_DNA"/>
</dbReference>
<organism evidence="3 4">
    <name type="scientific">Rheinheimera tilapiae</name>
    <dbReference type="NCBI Taxonomy" id="875043"/>
    <lineage>
        <taxon>Bacteria</taxon>
        <taxon>Pseudomonadati</taxon>
        <taxon>Pseudomonadota</taxon>
        <taxon>Gammaproteobacteria</taxon>
        <taxon>Chromatiales</taxon>
        <taxon>Chromatiaceae</taxon>
        <taxon>Rheinheimera</taxon>
    </lineage>
</organism>